<evidence type="ECO:0000313" key="4">
    <source>
        <dbReference type="Proteomes" id="UP000799539"/>
    </source>
</evidence>
<keyword evidence="2" id="KW-1133">Transmembrane helix</keyword>
<evidence type="ECO:0000256" key="1">
    <source>
        <dbReference type="ARBA" id="ARBA00035112"/>
    </source>
</evidence>
<proteinExistence type="inferred from homology"/>
<dbReference type="OrthoDB" id="3687641at2759"/>
<dbReference type="EMBL" id="ML992696">
    <property type="protein sequence ID" value="KAF2208204.1"/>
    <property type="molecule type" value="Genomic_DNA"/>
</dbReference>
<evidence type="ECO:0000256" key="2">
    <source>
        <dbReference type="SAM" id="Phobius"/>
    </source>
</evidence>
<keyword evidence="4" id="KW-1185">Reference proteome</keyword>
<protein>
    <submittedName>
        <fullName evidence="3">Uncharacterized protein</fullName>
    </submittedName>
</protein>
<organism evidence="3 4">
    <name type="scientific">Cercospora zeae-maydis SCOH1-5</name>
    <dbReference type="NCBI Taxonomy" id="717836"/>
    <lineage>
        <taxon>Eukaryota</taxon>
        <taxon>Fungi</taxon>
        <taxon>Dikarya</taxon>
        <taxon>Ascomycota</taxon>
        <taxon>Pezizomycotina</taxon>
        <taxon>Dothideomycetes</taxon>
        <taxon>Dothideomycetidae</taxon>
        <taxon>Mycosphaerellales</taxon>
        <taxon>Mycosphaerellaceae</taxon>
        <taxon>Cercospora</taxon>
    </lineage>
</organism>
<dbReference type="InterPro" id="IPR021765">
    <property type="entry name" value="UstYa-like"/>
</dbReference>
<dbReference type="Pfam" id="PF11807">
    <property type="entry name" value="UstYa"/>
    <property type="match status" value="1"/>
</dbReference>
<gene>
    <name evidence="3" type="ORF">CERZMDRAFT_91625</name>
</gene>
<sequence>MITRKELSVEHAILLDHNVPHQLHRRHIWSWTSTILLVLSNVVLGFGWAVTWLRCEHSQALCASATPQSTKTEGSKIGIAHVHTLPQKPVQFHWYTAYSSLNDTESDAVWNAINTAHGYIAIDHDFAAQHSWHASMAVPGSEDQDLYLLEGYHQLHCLKIVRKLFFESRAGLPLTLPIQHVRHCFDAFRQFIMCHADNTPLYTLGDHTSGDGQWHMCNDWSALRQYATERSACFRDRTGHETIGDQFGNCDDGSDGLIVDAPALDVSSIIPA</sequence>
<dbReference type="Proteomes" id="UP000799539">
    <property type="component" value="Unassembled WGS sequence"/>
</dbReference>
<keyword evidence="2" id="KW-0812">Transmembrane</keyword>
<evidence type="ECO:0000313" key="3">
    <source>
        <dbReference type="EMBL" id="KAF2208204.1"/>
    </source>
</evidence>
<dbReference type="PANTHER" id="PTHR33365:SF6">
    <property type="entry name" value="OXIDASE USTYA"/>
    <property type="match status" value="1"/>
</dbReference>
<reference evidence="3" key="1">
    <citation type="journal article" date="2020" name="Stud. Mycol.">
        <title>101 Dothideomycetes genomes: a test case for predicting lifestyles and emergence of pathogens.</title>
        <authorList>
            <person name="Haridas S."/>
            <person name="Albert R."/>
            <person name="Binder M."/>
            <person name="Bloem J."/>
            <person name="Labutti K."/>
            <person name="Salamov A."/>
            <person name="Andreopoulos B."/>
            <person name="Baker S."/>
            <person name="Barry K."/>
            <person name="Bills G."/>
            <person name="Bluhm B."/>
            <person name="Cannon C."/>
            <person name="Castanera R."/>
            <person name="Culley D."/>
            <person name="Daum C."/>
            <person name="Ezra D."/>
            <person name="Gonzalez J."/>
            <person name="Henrissat B."/>
            <person name="Kuo A."/>
            <person name="Liang C."/>
            <person name="Lipzen A."/>
            <person name="Lutzoni F."/>
            <person name="Magnuson J."/>
            <person name="Mondo S."/>
            <person name="Nolan M."/>
            <person name="Ohm R."/>
            <person name="Pangilinan J."/>
            <person name="Park H.-J."/>
            <person name="Ramirez L."/>
            <person name="Alfaro M."/>
            <person name="Sun H."/>
            <person name="Tritt A."/>
            <person name="Yoshinaga Y."/>
            <person name="Zwiers L.-H."/>
            <person name="Turgeon B."/>
            <person name="Goodwin S."/>
            <person name="Spatafora J."/>
            <person name="Crous P."/>
            <person name="Grigoriev I."/>
        </authorList>
    </citation>
    <scope>NUCLEOTIDE SEQUENCE</scope>
    <source>
        <strain evidence="3">SCOH1-5</strain>
    </source>
</reference>
<name>A0A6A6F4H8_9PEZI</name>
<comment type="similarity">
    <text evidence="1">Belongs to the ustYa family.</text>
</comment>
<dbReference type="AlphaFoldDB" id="A0A6A6F4H8"/>
<keyword evidence="2" id="KW-0472">Membrane</keyword>
<accession>A0A6A6F4H8</accession>
<feature type="transmembrane region" description="Helical" evidence="2">
    <location>
        <begin position="28"/>
        <end position="53"/>
    </location>
</feature>
<dbReference type="GO" id="GO:0043386">
    <property type="term" value="P:mycotoxin biosynthetic process"/>
    <property type="evidence" value="ECO:0007669"/>
    <property type="project" value="InterPro"/>
</dbReference>
<dbReference type="PANTHER" id="PTHR33365">
    <property type="entry name" value="YALI0B05434P"/>
    <property type="match status" value="1"/>
</dbReference>